<dbReference type="Pfam" id="PF00307">
    <property type="entry name" value="CH"/>
    <property type="match status" value="1"/>
</dbReference>
<dbReference type="InterPro" id="IPR001715">
    <property type="entry name" value="CH_dom"/>
</dbReference>
<evidence type="ECO:0000256" key="14">
    <source>
        <dbReference type="ARBA" id="ARBA00023212"/>
    </source>
</evidence>
<evidence type="ECO:0000256" key="5">
    <source>
        <dbReference type="ARBA" id="ARBA00010729"/>
    </source>
</evidence>
<evidence type="ECO:0000259" key="20">
    <source>
        <dbReference type="PROSITE" id="PS50021"/>
    </source>
</evidence>
<dbReference type="GO" id="GO:0005794">
    <property type="term" value="C:Golgi apparatus"/>
    <property type="evidence" value="ECO:0007669"/>
    <property type="project" value="UniProtKB-SubCell"/>
</dbReference>
<evidence type="ECO:0000256" key="8">
    <source>
        <dbReference type="ARBA" id="ARBA00022618"/>
    </source>
</evidence>
<dbReference type="SUPFAM" id="SSF64356">
    <property type="entry name" value="SNARE-like"/>
    <property type="match status" value="1"/>
</dbReference>
<evidence type="ECO:0000256" key="10">
    <source>
        <dbReference type="ARBA" id="ARBA00022776"/>
    </source>
</evidence>
<evidence type="ECO:0000256" key="13">
    <source>
        <dbReference type="ARBA" id="ARBA00023136"/>
    </source>
</evidence>
<name>A0A0V1CEC3_TRIBR</name>
<dbReference type="PROSITE" id="PS51230">
    <property type="entry name" value="EB1_C"/>
    <property type="match status" value="1"/>
</dbReference>
<dbReference type="InterPro" id="IPR011012">
    <property type="entry name" value="Longin-like_dom_sf"/>
</dbReference>
<dbReference type="GO" id="GO:0006886">
    <property type="term" value="P:intracellular protein transport"/>
    <property type="evidence" value="ECO:0007669"/>
    <property type="project" value="InterPro"/>
</dbReference>
<reference evidence="22 23" key="1">
    <citation type="submission" date="2015-01" db="EMBL/GenBank/DDBJ databases">
        <title>Evolution of Trichinella species and genotypes.</title>
        <authorList>
            <person name="Korhonen P.K."/>
            <person name="Edoardo P."/>
            <person name="Giuseppe L.R."/>
            <person name="Gasser R.B."/>
        </authorList>
    </citation>
    <scope>NUCLEOTIDE SEQUENCE [LARGE SCALE GENOMIC DNA]</scope>
    <source>
        <strain evidence="22">ISS120</strain>
    </source>
</reference>
<dbReference type="OrthoDB" id="2119228at2759"/>
<dbReference type="GO" id="GO:0006896">
    <property type="term" value="P:Golgi to vacuole transport"/>
    <property type="evidence" value="ECO:0007669"/>
    <property type="project" value="InterPro"/>
</dbReference>
<keyword evidence="11" id="KW-0653">Protein transport</keyword>
<dbReference type="SUPFAM" id="SSF140612">
    <property type="entry name" value="EB1 dimerisation domain-like"/>
    <property type="match status" value="1"/>
</dbReference>
<comment type="similarity">
    <text evidence="5">Belongs to the MAPRE family.</text>
</comment>
<comment type="function">
    <text evidence="17">Part of the AP-3 complex, an adaptor-related complex which is not clathrin-associated. The complex is associated with the Golgi region as well as more peripheral structures. It facilitates the budding of vesicles from the Golgi membrane and may be directly involved in trafficking to lysosomes. In concert with the BLOC-1 complex, AP-3 is required to target cargos into vesicles assembled at cell bodies for delivery into neurites and nerve terminals.</text>
</comment>
<evidence type="ECO:0000256" key="1">
    <source>
        <dbReference type="ARBA" id="ARBA00004180"/>
    </source>
</evidence>
<feature type="non-terminal residue" evidence="22">
    <location>
        <position position="1"/>
    </location>
</feature>
<keyword evidence="10" id="KW-0498">Mitosis</keyword>
<dbReference type="InterPro" id="IPR027328">
    <property type="entry name" value="MAPRE"/>
</dbReference>
<keyword evidence="14" id="KW-0206">Cytoskeleton</keyword>
<keyword evidence="16" id="KW-0968">Cytoplasmic vesicle</keyword>
<dbReference type="InterPro" id="IPR004953">
    <property type="entry name" value="EB1_C"/>
</dbReference>
<dbReference type="GO" id="GO:0051301">
    <property type="term" value="P:cell division"/>
    <property type="evidence" value="ECO:0007669"/>
    <property type="project" value="UniProtKB-KW"/>
</dbReference>
<comment type="subcellular location">
    <subcellularLocation>
        <location evidence="2">Cytoplasm</location>
        <location evidence="2">Cytoskeleton</location>
    </subcellularLocation>
    <subcellularLocation>
        <location evidence="1">Cytoplasmic vesicle membrane</location>
        <topology evidence="1">Peripheral membrane protein</topology>
        <orientation evidence="1">Cytoplasmic side</orientation>
    </subcellularLocation>
    <subcellularLocation>
        <location evidence="3">Golgi apparatus</location>
    </subcellularLocation>
</comment>
<evidence type="ECO:0000256" key="11">
    <source>
        <dbReference type="ARBA" id="ARBA00022927"/>
    </source>
</evidence>
<dbReference type="GO" id="GO:0005874">
    <property type="term" value="C:microtubule"/>
    <property type="evidence" value="ECO:0007669"/>
    <property type="project" value="UniProtKB-KW"/>
</dbReference>
<keyword evidence="15" id="KW-0131">Cell cycle</keyword>
<keyword evidence="23" id="KW-1185">Reference proteome</keyword>
<dbReference type="EMBL" id="JYDI01000248">
    <property type="protein sequence ID" value="KRY47276.1"/>
    <property type="molecule type" value="Genomic_DNA"/>
</dbReference>
<dbReference type="InterPro" id="IPR036872">
    <property type="entry name" value="CH_dom_sf"/>
</dbReference>
<dbReference type="InterPro" id="IPR036133">
    <property type="entry name" value="EB1_C_sf"/>
</dbReference>
<dbReference type="AlphaFoldDB" id="A0A0V1CEC3"/>
<proteinExistence type="inferred from homology"/>
<feature type="compositionally biased region" description="Basic and acidic residues" evidence="19">
    <location>
        <begin position="354"/>
        <end position="364"/>
    </location>
</feature>
<accession>A0A0V1CEC3</accession>
<organism evidence="22 23">
    <name type="scientific">Trichinella britovi</name>
    <name type="common">Parasitic roundworm</name>
    <dbReference type="NCBI Taxonomy" id="45882"/>
    <lineage>
        <taxon>Eukaryota</taxon>
        <taxon>Metazoa</taxon>
        <taxon>Ecdysozoa</taxon>
        <taxon>Nematoda</taxon>
        <taxon>Enoplea</taxon>
        <taxon>Dorylaimia</taxon>
        <taxon>Trichinellida</taxon>
        <taxon>Trichinellidae</taxon>
        <taxon>Trichinella</taxon>
    </lineage>
</organism>
<comment type="similarity">
    <text evidence="4">Belongs to the adaptor complexes small subunit family.</text>
</comment>
<dbReference type="SUPFAM" id="SSF47576">
    <property type="entry name" value="Calponin-homology domain, CH-domain"/>
    <property type="match status" value="1"/>
</dbReference>
<evidence type="ECO:0000259" key="21">
    <source>
        <dbReference type="PROSITE" id="PS51230"/>
    </source>
</evidence>
<evidence type="ECO:0000256" key="3">
    <source>
        <dbReference type="ARBA" id="ARBA00004555"/>
    </source>
</evidence>
<keyword evidence="7" id="KW-0963">Cytoplasm</keyword>
<dbReference type="InterPro" id="IPR022775">
    <property type="entry name" value="AP_mu_sigma_su"/>
</dbReference>
<evidence type="ECO:0000256" key="15">
    <source>
        <dbReference type="ARBA" id="ARBA00023306"/>
    </source>
</evidence>
<sequence length="666" mass="75551">SAIDRRSFVEVALTFIRLPQIWAILLKQCFEGSVIVLRNLKLSLFKMAVNVYSTSGTTENLSRHEMLNWVNDCLQSAFTKVEQLCTGTAYCNFMDMLFPGSVALRKVKWSTKLEHEYIQNFKVLQESFLKMGVNKVVPVDKLIKGKFQDNFEFLQWFKKFFDANYDGRPYNALSARGEELKELEMEHANLAKERDFYYGKLRDIEILAQNCAEAGEGMNAESVLEVLYATEKDDAKLADIDNFVRTKCGRLYFDAFCDFLVQYKLFNTTKTLLAELGLCQELGDKKHEYCNFPELFASESGMNLLNTVGGGSASSDVLSNSRCNTNSQFADSSVFSTFPVKSLSQTSNDAINDDESRSGKPEWRNFEQIYSKLEGRGKIAPPNLSANIPPPDEEQISVDESTASSGSKRMDLFSFPELKGKVQPEKGNANLAIDHLLKELSIDEAESDTVEECGKASDDSIAKDMEFDDHFQLHLSMIKAILVFNNHGKPRLLKFYEAYPEETQQQIVRETFLLLSKRDDNVCNFLECGSLVGGSEYKLIYRHYATLYFVFCVDSSESELGILDLIQVFVETLDRCFENVCELDLIFHADKVHYILNEIVMGGMVLETNMNEILTRVNEQDKIEKQEGGIVTAPARAVTAMKNMNLSQQIKDIRLPDLPSLSNFKF</sequence>
<keyword evidence="6" id="KW-0813">Transport</keyword>
<keyword evidence="12" id="KW-0333">Golgi apparatus</keyword>
<evidence type="ECO:0000256" key="2">
    <source>
        <dbReference type="ARBA" id="ARBA00004245"/>
    </source>
</evidence>
<evidence type="ECO:0000256" key="4">
    <source>
        <dbReference type="ARBA" id="ARBA00006972"/>
    </source>
</evidence>
<gene>
    <name evidence="22" type="primary">Ap3s1</name>
    <name evidence="22" type="ORF">T03_9653</name>
</gene>
<dbReference type="FunFam" id="3.30.450.60:FF:000001">
    <property type="entry name" value="AP complex subunit sigma"/>
    <property type="match status" value="1"/>
</dbReference>
<evidence type="ECO:0000256" key="19">
    <source>
        <dbReference type="SAM" id="MobiDB-lite"/>
    </source>
</evidence>
<evidence type="ECO:0000256" key="17">
    <source>
        <dbReference type="ARBA" id="ARBA00025605"/>
    </source>
</evidence>
<evidence type="ECO:0000313" key="22">
    <source>
        <dbReference type="EMBL" id="KRY47276.1"/>
    </source>
</evidence>
<dbReference type="InterPro" id="IPR000804">
    <property type="entry name" value="Clathrin_sm-chain_CS"/>
</dbReference>
<feature type="region of interest" description="Disordered" evidence="19">
    <location>
        <begin position="380"/>
        <end position="407"/>
    </location>
</feature>
<dbReference type="GO" id="GO:0030659">
    <property type="term" value="C:cytoplasmic vesicle membrane"/>
    <property type="evidence" value="ECO:0007669"/>
    <property type="project" value="UniProtKB-SubCell"/>
</dbReference>
<feature type="domain" description="EB1 C-terminal" evidence="21">
    <location>
        <begin position="165"/>
        <end position="236"/>
    </location>
</feature>
<comment type="caution">
    <text evidence="22">The sequence shown here is derived from an EMBL/GenBank/DDBJ whole genome shotgun (WGS) entry which is preliminary data.</text>
</comment>
<dbReference type="Proteomes" id="UP000054653">
    <property type="component" value="Unassembled WGS sequence"/>
</dbReference>
<keyword evidence="13" id="KW-0472">Membrane</keyword>
<evidence type="ECO:0000256" key="12">
    <source>
        <dbReference type="ARBA" id="ARBA00023034"/>
    </source>
</evidence>
<keyword evidence="8" id="KW-0132">Cell division</keyword>
<dbReference type="Gene3D" id="3.30.450.60">
    <property type="match status" value="1"/>
</dbReference>
<dbReference type="FunFam" id="1.10.418.10:FF:000007">
    <property type="entry name" value="Microtubule-associated protein, RP/EB family, member 2"/>
    <property type="match status" value="1"/>
</dbReference>
<protein>
    <submittedName>
        <fullName evidence="22">AP-3 complex subunit sigma-2</fullName>
    </submittedName>
</protein>
<dbReference type="Gene3D" id="1.20.5.1430">
    <property type="match status" value="1"/>
</dbReference>
<evidence type="ECO:0000256" key="16">
    <source>
        <dbReference type="ARBA" id="ARBA00023329"/>
    </source>
</evidence>
<dbReference type="PROSITE" id="PS00989">
    <property type="entry name" value="CLAT_ADAPTOR_S"/>
    <property type="match status" value="1"/>
</dbReference>
<dbReference type="PROSITE" id="PS50021">
    <property type="entry name" value="CH"/>
    <property type="match status" value="1"/>
</dbReference>
<feature type="compositionally biased region" description="Polar residues" evidence="19">
    <location>
        <begin position="398"/>
        <end position="407"/>
    </location>
</feature>
<dbReference type="Pfam" id="PF03271">
    <property type="entry name" value="EB1"/>
    <property type="match status" value="1"/>
</dbReference>
<feature type="region of interest" description="Disordered" evidence="19">
    <location>
        <begin position="345"/>
        <end position="364"/>
    </location>
</feature>
<dbReference type="GO" id="GO:0030123">
    <property type="term" value="C:AP-3 adaptor complex"/>
    <property type="evidence" value="ECO:0007669"/>
    <property type="project" value="InterPro"/>
</dbReference>
<evidence type="ECO:0000313" key="23">
    <source>
        <dbReference type="Proteomes" id="UP000054653"/>
    </source>
</evidence>
<evidence type="ECO:0000256" key="6">
    <source>
        <dbReference type="ARBA" id="ARBA00022448"/>
    </source>
</evidence>
<evidence type="ECO:0000256" key="18">
    <source>
        <dbReference type="PROSITE-ProRule" id="PRU00576"/>
    </source>
</evidence>
<feature type="domain" description="Calponin-homology (CH)" evidence="20">
    <location>
        <begin position="60"/>
        <end position="162"/>
    </location>
</feature>
<dbReference type="Gene3D" id="1.10.418.10">
    <property type="entry name" value="Calponin-like domain"/>
    <property type="match status" value="1"/>
</dbReference>
<keyword evidence="9 18" id="KW-0493">Microtubule</keyword>
<dbReference type="CDD" id="cd14834">
    <property type="entry name" value="AP3_sigma"/>
    <property type="match status" value="1"/>
</dbReference>
<dbReference type="InterPro" id="IPR027155">
    <property type="entry name" value="APS3"/>
</dbReference>
<dbReference type="Pfam" id="PF01217">
    <property type="entry name" value="Clat_adaptor_s"/>
    <property type="match status" value="1"/>
</dbReference>
<dbReference type="PANTHER" id="PTHR10623">
    <property type="entry name" value="MICROTUBULE-ASSOCIATED PROTEIN RP/EB FAMILY MEMBER"/>
    <property type="match status" value="1"/>
</dbReference>
<evidence type="ECO:0000256" key="7">
    <source>
        <dbReference type="ARBA" id="ARBA00022490"/>
    </source>
</evidence>
<evidence type="ECO:0000256" key="9">
    <source>
        <dbReference type="ARBA" id="ARBA00022701"/>
    </source>
</evidence>
<dbReference type="GO" id="GO:0008017">
    <property type="term" value="F:microtubule binding"/>
    <property type="evidence" value="ECO:0007669"/>
    <property type="project" value="InterPro"/>
</dbReference>